<dbReference type="Pfam" id="PF00881">
    <property type="entry name" value="Nitroreductase"/>
    <property type="match status" value="1"/>
</dbReference>
<dbReference type="EMBL" id="FOJB01000001">
    <property type="protein sequence ID" value="SEW02975.1"/>
    <property type="molecule type" value="Genomic_DNA"/>
</dbReference>
<evidence type="ECO:0000256" key="1">
    <source>
        <dbReference type="ARBA" id="ARBA00022630"/>
    </source>
</evidence>
<evidence type="ECO:0000313" key="5">
    <source>
        <dbReference type="EMBL" id="SEW02975.1"/>
    </source>
</evidence>
<dbReference type="InterPro" id="IPR050627">
    <property type="entry name" value="Nitroreductase/BluB"/>
</dbReference>
<protein>
    <submittedName>
        <fullName evidence="5">Nitroreductase</fullName>
    </submittedName>
</protein>
<evidence type="ECO:0000256" key="2">
    <source>
        <dbReference type="ARBA" id="ARBA00022643"/>
    </source>
</evidence>
<dbReference type="AlphaFoldDB" id="A0A1I0NNR8"/>
<reference evidence="5 6" key="1">
    <citation type="submission" date="2016-10" db="EMBL/GenBank/DDBJ databases">
        <authorList>
            <person name="de Groot N.N."/>
        </authorList>
    </citation>
    <scope>NUCLEOTIDE SEQUENCE [LARGE SCALE GENOMIC DNA]</scope>
    <source>
        <strain evidence="5 6">DSM 29439</strain>
    </source>
</reference>
<feature type="domain" description="Nitroreductase" evidence="4">
    <location>
        <begin position="19"/>
        <end position="206"/>
    </location>
</feature>
<accession>A0A1I0NNR8</accession>
<dbReference type="Proteomes" id="UP000199650">
    <property type="component" value="Unassembled WGS sequence"/>
</dbReference>
<keyword evidence="6" id="KW-1185">Reference proteome</keyword>
<proteinExistence type="predicted"/>
<keyword evidence="3" id="KW-0560">Oxidoreductase</keyword>
<dbReference type="InterPro" id="IPR029479">
    <property type="entry name" value="Nitroreductase"/>
</dbReference>
<dbReference type="STRING" id="1173584.SAMN05444851_0973"/>
<dbReference type="InterPro" id="IPR000415">
    <property type="entry name" value="Nitroreductase-like"/>
</dbReference>
<dbReference type="PANTHER" id="PTHR23026">
    <property type="entry name" value="NADPH NITROREDUCTASE"/>
    <property type="match status" value="1"/>
</dbReference>
<gene>
    <name evidence="5" type="ORF">SAMN05444851_0973</name>
</gene>
<dbReference type="PANTHER" id="PTHR23026:SF90">
    <property type="entry name" value="IODOTYROSINE DEIODINASE 1"/>
    <property type="match status" value="1"/>
</dbReference>
<dbReference type="CDD" id="cd02136">
    <property type="entry name" value="PnbA_NfnB-like"/>
    <property type="match status" value="1"/>
</dbReference>
<keyword evidence="2" id="KW-0288">FMN</keyword>
<organism evidence="5 6">
    <name type="scientific">Aliiroseovarius sediminilitoris</name>
    <dbReference type="NCBI Taxonomy" id="1173584"/>
    <lineage>
        <taxon>Bacteria</taxon>
        <taxon>Pseudomonadati</taxon>
        <taxon>Pseudomonadota</taxon>
        <taxon>Alphaproteobacteria</taxon>
        <taxon>Rhodobacterales</taxon>
        <taxon>Paracoccaceae</taxon>
        <taxon>Aliiroseovarius</taxon>
    </lineage>
</organism>
<name>A0A1I0NNR8_9RHOB</name>
<dbReference type="SUPFAM" id="SSF55469">
    <property type="entry name" value="FMN-dependent nitroreductase-like"/>
    <property type="match status" value="1"/>
</dbReference>
<keyword evidence="1" id="KW-0285">Flavoprotein</keyword>
<evidence type="ECO:0000259" key="4">
    <source>
        <dbReference type="Pfam" id="PF00881"/>
    </source>
</evidence>
<dbReference type="GO" id="GO:0016491">
    <property type="term" value="F:oxidoreductase activity"/>
    <property type="evidence" value="ECO:0007669"/>
    <property type="project" value="UniProtKB-KW"/>
</dbReference>
<dbReference type="Gene3D" id="3.40.109.10">
    <property type="entry name" value="NADH Oxidase"/>
    <property type="match status" value="1"/>
</dbReference>
<evidence type="ECO:0000313" key="6">
    <source>
        <dbReference type="Proteomes" id="UP000199650"/>
    </source>
</evidence>
<sequence>MPDNNSWCPMSRAFENLLDSRRSTRAFTPDPVPRGAIERMCRAARRAPSGANLQPGRFHVLTGSALRKLVAALQDAQKKNTPHASEYTYFPTPLPAELKARQRAAGYALYTALGIERRDIEARRAQFSRNYAFFDAPVGIVVTIRRDMGKGCFMDLGMSLMSFLLSAEDQGFGATGIGALANYGPVAHNHLHLPDDEMVVCGIAVGVADETAPENQFRTARATLEEFTSFRGFD</sequence>
<evidence type="ECO:0000256" key="3">
    <source>
        <dbReference type="ARBA" id="ARBA00023002"/>
    </source>
</evidence>